<dbReference type="Gene3D" id="3.40.50.1820">
    <property type="entry name" value="alpha/beta hydrolase"/>
    <property type="match status" value="1"/>
</dbReference>
<dbReference type="Pfam" id="PF07859">
    <property type="entry name" value="Abhydrolase_3"/>
    <property type="match status" value="1"/>
</dbReference>
<evidence type="ECO:0000313" key="3">
    <source>
        <dbReference type="EMBL" id="KAL2466494.1"/>
    </source>
</evidence>
<dbReference type="PANTHER" id="PTHR23024:SF406">
    <property type="entry name" value="CARBOXYLESTERASE 15-RELATED"/>
    <property type="match status" value="1"/>
</dbReference>
<organism evidence="3 4">
    <name type="scientific">Abeliophyllum distichum</name>
    <dbReference type="NCBI Taxonomy" id="126358"/>
    <lineage>
        <taxon>Eukaryota</taxon>
        <taxon>Viridiplantae</taxon>
        <taxon>Streptophyta</taxon>
        <taxon>Embryophyta</taxon>
        <taxon>Tracheophyta</taxon>
        <taxon>Spermatophyta</taxon>
        <taxon>Magnoliopsida</taxon>
        <taxon>eudicotyledons</taxon>
        <taxon>Gunneridae</taxon>
        <taxon>Pentapetalae</taxon>
        <taxon>asterids</taxon>
        <taxon>lamiids</taxon>
        <taxon>Lamiales</taxon>
        <taxon>Oleaceae</taxon>
        <taxon>Forsythieae</taxon>
        <taxon>Abeliophyllum</taxon>
    </lineage>
</organism>
<evidence type="ECO:0000256" key="1">
    <source>
        <dbReference type="ARBA" id="ARBA00010515"/>
    </source>
</evidence>
<dbReference type="InterPro" id="IPR050466">
    <property type="entry name" value="Carboxylest/Gibb_receptor"/>
</dbReference>
<dbReference type="Proteomes" id="UP001604336">
    <property type="component" value="Unassembled WGS sequence"/>
</dbReference>
<evidence type="ECO:0000259" key="2">
    <source>
        <dbReference type="Pfam" id="PF07859"/>
    </source>
</evidence>
<dbReference type="SUPFAM" id="SSF53474">
    <property type="entry name" value="alpha/beta-Hydrolases"/>
    <property type="match status" value="1"/>
</dbReference>
<gene>
    <name evidence="3" type="ORF">Adt_42345</name>
</gene>
<name>A0ABD1PU61_9LAMI</name>
<accession>A0ABD1PU61</accession>
<dbReference type="InterPro" id="IPR029058">
    <property type="entry name" value="AB_hydrolase_fold"/>
</dbReference>
<keyword evidence="4" id="KW-1185">Reference proteome</keyword>
<evidence type="ECO:0000313" key="4">
    <source>
        <dbReference type="Proteomes" id="UP001604336"/>
    </source>
</evidence>
<feature type="domain" description="Alpha/beta hydrolase fold-3" evidence="2">
    <location>
        <begin position="45"/>
        <end position="155"/>
    </location>
</feature>
<proteinExistence type="inferred from homology"/>
<reference evidence="4" key="1">
    <citation type="submission" date="2024-07" db="EMBL/GenBank/DDBJ databases">
        <title>Two chromosome-level genome assemblies of Korean endemic species Abeliophyllum distichum and Forsythia ovata (Oleaceae).</title>
        <authorList>
            <person name="Jang H."/>
        </authorList>
    </citation>
    <scope>NUCLEOTIDE SEQUENCE [LARGE SCALE GENOMIC DNA]</scope>
</reference>
<comment type="caution">
    <text evidence="3">The sequence shown here is derived from an EMBL/GenBank/DDBJ whole genome shotgun (WGS) entry which is preliminary data.</text>
</comment>
<protein>
    <submittedName>
        <fullName evidence="3">Carboxylesterase</fullName>
    </submittedName>
</protein>
<dbReference type="EMBL" id="JBFOLK010000013">
    <property type="protein sequence ID" value="KAL2466494.1"/>
    <property type="molecule type" value="Genomic_DNA"/>
</dbReference>
<sequence length="212" mass="23200">MDFSIKVQDDGSATWKDCLFDKKHNLYLYLYKPLSASNAKLPILYFFHGGGFCLDSHCCHCLSSALPTVVISPDYRLAPEHRLLAAMDNALSAIKWLQIQALSNNPDPWLSDGVDVDWVFTVGDFSGGNLAHHLAVKLGPRSPELSSIKVTSSSVSSIHTTSHSTLALPHLLNILAVRTFNSYLSILSSATDVEISATLNSLSPIFFFSNDT</sequence>
<dbReference type="AlphaFoldDB" id="A0ABD1PU61"/>
<dbReference type="InterPro" id="IPR013094">
    <property type="entry name" value="AB_hydrolase_3"/>
</dbReference>
<comment type="similarity">
    <text evidence="1">Belongs to the 'GDXG' lipolytic enzyme family.</text>
</comment>
<dbReference type="PANTHER" id="PTHR23024">
    <property type="entry name" value="ARYLACETAMIDE DEACETYLASE"/>
    <property type="match status" value="1"/>
</dbReference>